<feature type="compositionally biased region" description="Pro residues" evidence="6">
    <location>
        <begin position="718"/>
        <end position="728"/>
    </location>
</feature>
<feature type="region of interest" description="Disordered" evidence="6">
    <location>
        <begin position="636"/>
        <end position="748"/>
    </location>
</feature>
<comment type="similarity">
    <text evidence="2">Belongs to the CLASP family.</text>
</comment>
<sequence length="1325" mass="142486">MDESQLERLINQCRSNDNDVKTDAITKMQAEFEAGVEIADPDALISVLRACLRTPNQHLTTATLGVLPPLLPLLITRSAIGLGASTSSSPAASTSSLSASVIDVHTLRQFIHAFLPSGGVFDRLGDNRERARDKARETIVLLGGYAFRSSSIGSSVRAGGAKGPETPLMGFEKFLKELGLNSKVWRVREQAILTLVQIRRVHHLFPIRPYLPALVEALEDSDSTVRECAKQSVVELFTGPGVTDGARADLKKEMTKKSVRKNIVETVLARVLAGASVTTPLSMSEAGSENGDSSGGYVPPSVALKTKRPGTASGGGGMSRTASQVHVKEPSRPASRAAVVSPTPMEGVSTPNSSDVKSVYITSSRDLENEFASMLKHFDGKETEHNWAAREQAIMRVRGMLKGEVHERYPETFLQGLIQGFIGASVKTLISLRTTVASTTCSLYTELIIALGPALDPVCETLYTNLLRMASLTKKIVAQQSQTTVALLMNNTSAQPRLVLPLLWNGLQDKAIQTRLYIIGHVKTYLETHGTRARHAIEATGGVDTLDKCIRKGLADPNPGVRETARQAFWLFEGIWRDRGRIMLESLDGVSKKQLEKACPDPETLTILAPVLATPQTKKSSVAAAIAASRAKAKAIASAPPSLRHQATSAARTTSPPTKRPLSPSLSTSNSTGPERASSPISRVASSSSPPRSRVLSAGGFSRSVSSGFVPNREPVRQAPPPSPPSPTPGQTYRRRVSSPLGASTNGGSVLRRAVQTALPASPPSSALNLASRMQPQHGVRDSINIAGFHRGNEDSLLLASNVPIPEDSDSDMDIDNSVNLISFSSPYEVYPPTATTPQARSAASFSPRSSSSRPPLSNALSTGTSSPSAGVPQPIVEDALRATAEQAESAAERLLELVDPEEEGLQSLTIPPSLLLGTGMRVTPKLISRTASGSSGASKNTVVPPLPKTPNKSAAIMRKAALFQDSPAYSNKTSTSLLDIINRRDGDNVWWNKRMSLSNERSTIEVAEPSDRKDELNAHIAALEQGTADVRVLKELALFCRKSHVNESTSPISPDFSGPLSPSPLFGSSQLLTSSSSDLWNQDKAFERLFSALMQYLEPARDTSELEYGLIVLWELLDHQAPLLEGREADIFAALLRVRYSAHATVMQATTTFRDALTSRIEPVYGLTTMHASIRAFRVLPLPALIDVEIRNGSYAFGLIALGKFILRLPAEVLEDELPRLKATLTSALTDTSSESSLNVREAAAASITAAQLVLRDEAHLFVLLDGLPEDKKNLLTYLFDKHGCRDTAGDIGQTGVEKLEREMRRLDGRTSTPLRPSTGSPFV</sequence>
<evidence type="ECO:0000256" key="2">
    <source>
        <dbReference type="ARBA" id="ARBA00009549"/>
    </source>
</evidence>
<dbReference type="SMART" id="SM01349">
    <property type="entry name" value="TOG"/>
    <property type="match status" value="2"/>
</dbReference>
<dbReference type="InterPro" id="IPR024395">
    <property type="entry name" value="CLASP_N_dom"/>
</dbReference>
<dbReference type="STRING" id="98765.A0A2R6NMM3"/>
<reference evidence="8 9" key="1">
    <citation type="submission" date="2018-02" db="EMBL/GenBank/DDBJ databases">
        <title>Genome sequence of the basidiomycete white-rot fungus Phlebia centrifuga.</title>
        <authorList>
            <person name="Granchi Z."/>
            <person name="Peng M."/>
            <person name="de Vries R.P."/>
            <person name="Hilden K."/>
            <person name="Makela M.R."/>
            <person name="Grigoriev I."/>
            <person name="Riley R."/>
        </authorList>
    </citation>
    <scope>NUCLEOTIDE SEQUENCE [LARGE SCALE GENOMIC DNA]</scope>
    <source>
        <strain evidence="8 9">FBCC195</strain>
    </source>
</reference>
<evidence type="ECO:0000256" key="4">
    <source>
        <dbReference type="ARBA" id="ARBA00022701"/>
    </source>
</evidence>
<gene>
    <name evidence="8" type="ORF">PHLCEN_2v10558</name>
</gene>
<feature type="region of interest" description="Disordered" evidence="6">
    <location>
        <begin position="306"/>
        <end position="353"/>
    </location>
</feature>
<feature type="compositionally biased region" description="Polar residues" evidence="6">
    <location>
        <begin position="1311"/>
        <end position="1325"/>
    </location>
</feature>
<comment type="subcellular location">
    <subcellularLocation>
        <location evidence="1">Cytoplasm</location>
        <location evidence="1">Cytoskeleton</location>
        <location evidence="1">Spindle</location>
    </subcellularLocation>
</comment>
<feature type="compositionally biased region" description="Low complexity" evidence="6">
    <location>
        <begin position="647"/>
        <end position="710"/>
    </location>
</feature>
<evidence type="ECO:0000259" key="7">
    <source>
        <dbReference type="SMART" id="SM01349"/>
    </source>
</evidence>
<protein>
    <recommendedName>
        <fullName evidence="7">TOG domain-containing protein</fullName>
    </recommendedName>
</protein>
<feature type="compositionally biased region" description="Low complexity" evidence="6">
    <location>
        <begin position="840"/>
        <end position="862"/>
    </location>
</feature>
<feature type="domain" description="TOG" evidence="7">
    <location>
        <begin position="17"/>
        <end position="277"/>
    </location>
</feature>
<comment type="caution">
    <text evidence="8">The sequence shown here is derived from an EMBL/GenBank/DDBJ whole genome shotgun (WGS) entry which is preliminary data.</text>
</comment>
<dbReference type="GO" id="GO:0005881">
    <property type="term" value="C:cytoplasmic microtubule"/>
    <property type="evidence" value="ECO:0007669"/>
    <property type="project" value="TreeGrafter"/>
</dbReference>
<evidence type="ECO:0000256" key="6">
    <source>
        <dbReference type="SAM" id="MobiDB-lite"/>
    </source>
</evidence>
<dbReference type="OrthoDB" id="46159at2759"/>
<accession>A0A2R6NMM3</accession>
<dbReference type="PANTHER" id="PTHR21567">
    <property type="entry name" value="CLASP"/>
    <property type="match status" value="1"/>
</dbReference>
<dbReference type="Proteomes" id="UP000186601">
    <property type="component" value="Unassembled WGS sequence"/>
</dbReference>
<evidence type="ECO:0000256" key="5">
    <source>
        <dbReference type="ARBA" id="ARBA00022776"/>
    </source>
</evidence>
<feature type="domain" description="TOG" evidence="7">
    <location>
        <begin position="363"/>
        <end position="604"/>
    </location>
</feature>
<feature type="region of interest" description="Disordered" evidence="6">
    <location>
        <begin position="832"/>
        <end position="873"/>
    </location>
</feature>
<keyword evidence="5" id="KW-0131">Cell cycle</keyword>
<keyword evidence="3" id="KW-0132">Cell division</keyword>
<evidence type="ECO:0000256" key="1">
    <source>
        <dbReference type="ARBA" id="ARBA00004186"/>
    </source>
</evidence>
<dbReference type="InterPro" id="IPR034085">
    <property type="entry name" value="TOG"/>
</dbReference>
<dbReference type="PANTHER" id="PTHR21567:SF9">
    <property type="entry name" value="CLIP-ASSOCIATING PROTEIN"/>
    <property type="match status" value="1"/>
</dbReference>
<dbReference type="GO" id="GO:0008017">
    <property type="term" value="F:microtubule binding"/>
    <property type="evidence" value="ECO:0007669"/>
    <property type="project" value="TreeGrafter"/>
</dbReference>
<name>A0A2R6NMM3_9APHY</name>
<dbReference type="InterPro" id="IPR011989">
    <property type="entry name" value="ARM-like"/>
</dbReference>
<keyword evidence="5" id="KW-0498">Mitosis</keyword>
<dbReference type="InterPro" id="IPR016024">
    <property type="entry name" value="ARM-type_fold"/>
</dbReference>
<evidence type="ECO:0000313" key="9">
    <source>
        <dbReference type="Proteomes" id="UP000186601"/>
    </source>
</evidence>
<dbReference type="EMBL" id="MLYV02001069">
    <property type="protein sequence ID" value="PSR73639.1"/>
    <property type="molecule type" value="Genomic_DNA"/>
</dbReference>
<dbReference type="SUPFAM" id="SSF48371">
    <property type="entry name" value="ARM repeat"/>
    <property type="match status" value="1"/>
</dbReference>
<keyword evidence="9" id="KW-1185">Reference proteome</keyword>
<evidence type="ECO:0000256" key="3">
    <source>
        <dbReference type="ARBA" id="ARBA00022618"/>
    </source>
</evidence>
<dbReference type="GO" id="GO:1990023">
    <property type="term" value="C:mitotic spindle midzone"/>
    <property type="evidence" value="ECO:0007669"/>
    <property type="project" value="TreeGrafter"/>
</dbReference>
<proteinExistence type="inferred from homology"/>
<dbReference type="Pfam" id="PF12348">
    <property type="entry name" value="CLASP_N"/>
    <property type="match status" value="1"/>
</dbReference>
<dbReference type="GO" id="GO:0051301">
    <property type="term" value="P:cell division"/>
    <property type="evidence" value="ECO:0007669"/>
    <property type="project" value="UniProtKB-KW"/>
</dbReference>
<evidence type="ECO:0000313" key="8">
    <source>
        <dbReference type="EMBL" id="PSR73639.1"/>
    </source>
</evidence>
<dbReference type="GO" id="GO:0005876">
    <property type="term" value="C:spindle microtubule"/>
    <property type="evidence" value="ECO:0007669"/>
    <property type="project" value="TreeGrafter"/>
</dbReference>
<dbReference type="GO" id="GO:0090307">
    <property type="term" value="P:mitotic spindle assembly"/>
    <property type="evidence" value="ECO:0007669"/>
    <property type="project" value="TreeGrafter"/>
</dbReference>
<feature type="region of interest" description="Disordered" evidence="6">
    <location>
        <begin position="1306"/>
        <end position="1325"/>
    </location>
</feature>
<keyword evidence="4" id="KW-0493">Microtubule</keyword>
<dbReference type="Gene3D" id="1.25.10.10">
    <property type="entry name" value="Leucine-rich Repeat Variant"/>
    <property type="match status" value="2"/>
</dbReference>
<dbReference type="GO" id="GO:0005815">
    <property type="term" value="C:microtubule organizing center"/>
    <property type="evidence" value="ECO:0007669"/>
    <property type="project" value="TreeGrafter"/>
</dbReference>
<organism evidence="8 9">
    <name type="scientific">Hermanssonia centrifuga</name>
    <dbReference type="NCBI Taxonomy" id="98765"/>
    <lineage>
        <taxon>Eukaryota</taxon>
        <taxon>Fungi</taxon>
        <taxon>Dikarya</taxon>
        <taxon>Basidiomycota</taxon>
        <taxon>Agaricomycotina</taxon>
        <taxon>Agaricomycetes</taxon>
        <taxon>Polyporales</taxon>
        <taxon>Meruliaceae</taxon>
        <taxon>Hermanssonia</taxon>
    </lineage>
</organism>